<dbReference type="OrthoDB" id="10263222at2759"/>
<dbReference type="Proteomes" id="UP000835052">
    <property type="component" value="Unassembled WGS sequence"/>
</dbReference>
<protein>
    <submittedName>
        <fullName evidence="1">Uncharacterized protein</fullName>
    </submittedName>
</protein>
<proteinExistence type="predicted"/>
<keyword evidence="2" id="KW-1185">Reference proteome</keyword>
<dbReference type="GO" id="GO:0090730">
    <property type="term" value="C:Las1 complex"/>
    <property type="evidence" value="ECO:0007669"/>
    <property type="project" value="InterPro"/>
</dbReference>
<dbReference type="AlphaFoldDB" id="A0A8S1GP78"/>
<evidence type="ECO:0000313" key="1">
    <source>
        <dbReference type="EMBL" id="CAD6184681.1"/>
    </source>
</evidence>
<evidence type="ECO:0000313" key="2">
    <source>
        <dbReference type="Proteomes" id="UP000835052"/>
    </source>
</evidence>
<accession>A0A8S1GP78</accession>
<dbReference type="Pfam" id="PF04031">
    <property type="entry name" value="Las1"/>
    <property type="match status" value="1"/>
</dbReference>
<dbReference type="GO" id="GO:0004519">
    <property type="term" value="F:endonuclease activity"/>
    <property type="evidence" value="ECO:0007669"/>
    <property type="project" value="InterPro"/>
</dbReference>
<organism evidence="1 2">
    <name type="scientific">Caenorhabditis auriculariae</name>
    <dbReference type="NCBI Taxonomy" id="2777116"/>
    <lineage>
        <taxon>Eukaryota</taxon>
        <taxon>Metazoa</taxon>
        <taxon>Ecdysozoa</taxon>
        <taxon>Nematoda</taxon>
        <taxon>Chromadorea</taxon>
        <taxon>Rhabditida</taxon>
        <taxon>Rhabditina</taxon>
        <taxon>Rhabditomorpha</taxon>
        <taxon>Rhabditoidea</taxon>
        <taxon>Rhabditidae</taxon>
        <taxon>Peloderinae</taxon>
        <taxon>Caenorhabditis</taxon>
    </lineage>
</organism>
<reference evidence="1" key="1">
    <citation type="submission" date="2020-10" db="EMBL/GenBank/DDBJ databases">
        <authorList>
            <person name="Kikuchi T."/>
        </authorList>
    </citation>
    <scope>NUCLEOTIDE SEQUENCE</scope>
    <source>
        <strain evidence="1">NKZ352</strain>
    </source>
</reference>
<name>A0A8S1GP78_9PELO</name>
<dbReference type="GO" id="GO:0006364">
    <property type="term" value="P:rRNA processing"/>
    <property type="evidence" value="ECO:0007669"/>
    <property type="project" value="InterPro"/>
</dbReference>
<comment type="caution">
    <text evidence="1">The sequence shown here is derived from an EMBL/GenBank/DDBJ whole genome shotgun (WGS) entry which is preliminary data.</text>
</comment>
<sequence length="99" mass="11479">MPAIPGFIVPFTDWEWNRAKFLFRSTSVSEIRECLSLLSMWRSRMGDKTPVAISCSDLLLRVAMDELLTKDKSDWIRMEAIKMSYCIAIIRRFTASLGR</sequence>
<dbReference type="EMBL" id="CAJGYM010000001">
    <property type="protein sequence ID" value="CAD6184681.1"/>
    <property type="molecule type" value="Genomic_DNA"/>
</dbReference>
<dbReference type="InterPro" id="IPR007174">
    <property type="entry name" value="Las1"/>
</dbReference>
<gene>
    <name evidence="1" type="ORF">CAUJ_LOCUS600</name>
</gene>